<accession>A0A342RZP9</accession>
<keyword evidence="1" id="KW-0934">Plastid</keyword>
<gene>
    <name evidence="1" type="primary">ycf80</name>
</gene>
<name>A0A342RZP9_9FLOR</name>
<sequence>MSFFNLMLIRNLFNSNLVIQNQLPSVNITLNQNPLAYDNSNNKTNKSNILYVVGSKNDSLNISINSLGQKKLLSRHFIIKLFNKYWQETIFLSQPSLTSDYYSNKLKSDGISVYKNRYRKFLFDFSKALIAGRIEANLDKAIEIDTINNNTTEIKYTWRKGLNFSLPTNFSNLLYYKRQLNFPNPYQLALMKKLQQNKLPVFAVINNFNQVIVAQPPDELISKKSLTDQIYQFYYDCFLLEKDHKTAYEGLFFINSQDAIEYKEYIYNNYRNSSKYMNLNIFATGLDFYYKLVRTSTSKVQFHLIPDLKELGNLIYKYQYNKNIAFHNHQKRGKYSFKGQPIYLIQPVLSKNKQTKETSLVNYTYELAQNGKKQVYEAVFMNYEVALLAWNKFIQQNNNYRLPVKPNILIYNLEDFLKFHEDENSNNIDKKNFLFIPTKESYEFIKDNISKASQRYFPHTFHSQFLRFQIITKRIIWSLTSRQPINW</sequence>
<dbReference type="EMBL" id="KX525588">
    <property type="protein sequence ID" value="AOL58195.1"/>
    <property type="molecule type" value="Genomic_DNA"/>
</dbReference>
<geneLocation type="plastid" evidence="1"/>
<evidence type="ECO:0000313" key="1">
    <source>
        <dbReference type="EMBL" id="AOL58195.1"/>
    </source>
</evidence>
<organism evidence="1">
    <name type="scientific">Mastocarpus papillatus</name>
    <dbReference type="NCBI Taxonomy" id="31436"/>
    <lineage>
        <taxon>Eukaryota</taxon>
        <taxon>Rhodophyta</taxon>
        <taxon>Florideophyceae</taxon>
        <taxon>Rhodymeniophycidae</taxon>
        <taxon>Gigartinales</taxon>
        <taxon>Phyllophoraceae</taxon>
        <taxon>Mastocarpus</taxon>
    </lineage>
</organism>
<proteinExistence type="predicted"/>
<dbReference type="RefSeq" id="YP_009295711.1">
    <property type="nucleotide sequence ID" value="NC_031167.1"/>
</dbReference>
<dbReference type="Gene3D" id="3.40.1350.100">
    <property type="match status" value="1"/>
</dbReference>
<protein>
    <submittedName>
        <fullName evidence="1">Conserved hypothetical plastid protein</fullName>
    </submittedName>
</protein>
<reference evidence="1" key="1">
    <citation type="journal article" date="2016" name="Mitochondrial DNA Part B Resour">
        <title>Organellar genome analysis of the heteromorphic red alga Mastocarpus papillatus (Phyllophoraceae, Rhodophyta).</title>
        <authorList>
            <person name="Hughey J.R."/>
            <person name="Mumford T.F."/>
            <person name="Navarrete-Fernandez T.M."/>
            <person name="Huber S.R."/>
            <person name="Freese J.M."/>
            <person name="Murray E.M.C."/>
            <person name="Sissini M.N."/>
            <person name="Gentilhomme A."/>
        </authorList>
    </citation>
    <scope>NUCLEOTIDE SEQUENCE</scope>
</reference>
<dbReference type="AlphaFoldDB" id="A0A342RZP9"/>
<dbReference type="GeneID" id="29072177"/>